<dbReference type="EMBL" id="GEBQ01022298">
    <property type="protein sequence ID" value="JAT17679.1"/>
    <property type="molecule type" value="Transcribed_RNA"/>
</dbReference>
<sequence length="317" mass="35668">ETLSLSCEPETLSLSCEPETLSLSCEPETLSLSCAPETLSSTPESLSSCEPKTFTPSEPQTLSDEKPTYLIDSKPNSLAPLSSCQPDTTSVINPLDIRNSKPNLSSCEPETSPVAKLADITDSNPLIFSSCEPNTPSASDPTDVTNSKPENVTVSESLDGSDIKPNETFEPKNQLEAEQKENLVPSLIKQEDSEEKMTLPQSERRVLRVLLHRIEDGDCKQCSKKNGESSTRFTPIKLDPLTSKKKKKRSDRRGRCVRRKFKRCVCKKLFINENQLKIHQYSKTCFRFQCRKCWRRFNNQDKLEEHVASKCETVKVF</sequence>
<proteinExistence type="predicted"/>
<evidence type="ECO:0000256" key="1">
    <source>
        <dbReference type="SAM" id="MobiDB-lite"/>
    </source>
</evidence>
<feature type="compositionally biased region" description="Basic and acidic residues" evidence="1">
    <location>
        <begin position="161"/>
        <end position="181"/>
    </location>
</feature>
<evidence type="ECO:0008006" key="3">
    <source>
        <dbReference type="Google" id="ProtNLM"/>
    </source>
</evidence>
<reference evidence="2" key="1">
    <citation type="submission" date="2015-11" db="EMBL/GenBank/DDBJ databases">
        <title>De novo transcriptome assembly of four potential Pierce s Disease insect vectors from Arizona vineyards.</title>
        <authorList>
            <person name="Tassone E.E."/>
        </authorList>
    </citation>
    <scope>NUCLEOTIDE SEQUENCE</scope>
</reference>
<organism evidence="2">
    <name type="scientific">Graphocephala atropunctata</name>
    <dbReference type="NCBI Taxonomy" id="36148"/>
    <lineage>
        <taxon>Eukaryota</taxon>
        <taxon>Metazoa</taxon>
        <taxon>Ecdysozoa</taxon>
        <taxon>Arthropoda</taxon>
        <taxon>Hexapoda</taxon>
        <taxon>Insecta</taxon>
        <taxon>Pterygota</taxon>
        <taxon>Neoptera</taxon>
        <taxon>Paraneoptera</taxon>
        <taxon>Hemiptera</taxon>
        <taxon>Auchenorrhyncha</taxon>
        <taxon>Membracoidea</taxon>
        <taxon>Cicadellidae</taxon>
        <taxon>Cicadellinae</taxon>
        <taxon>Cicadellini</taxon>
        <taxon>Graphocephala</taxon>
    </lineage>
</organism>
<accession>A0A1B6L1V0</accession>
<feature type="compositionally biased region" description="Polar residues" evidence="1">
    <location>
        <begin position="132"/>
        <end position="158"/>
    </location>
</feature>
<gene>
    <name evidence="2" type="ORF">g.17724</name>
</gene>
<feature type="compositionally biased region" description="Low complexity" evidence="1">
    <location>
        <begin position="36"/>
        <end position="48"/>
    </location>
</feature>
<protein>
    <recommendedName>
        <fullName evidence="3">C2H2-type domain-containing protein</fullName>
    </recommendedName>
</protein>
<feature type="non-terminal residue" evidence="2">
    <location>
        <position position="1"/>
    </location>
</feature>
<feature type="region of interest" description="Disordered" evidence="1">
    <location>
        <begin position="132"/>
        <end position="183"/>
    </location>
</feature>
<evidence type="ECO:0000313" key="2">
    <source>
        <dbReference type="EMBL" id="JAT17679.1"/>
    </source>
</evidence>
<dbReference type="AlphaFoldDB" id="A0A1B6L1V0"/>
<feature type="non-terminal residue" evidence="2">
    <location>
        <position position="317"/>
    </location>
</feature>
<name>A0A1B6L1V0_9HEMI</name>
<feature type="region of interest" description="Disordered" evidence="1">
    <location>
        <begin position="36"/>
        <end position="66"/>
    </location>
</feature>